<sequence>MADDCSNDRSNLSGSTRRLLHEFPLSSRSLLSQHENAGTAASPLNGLAQEVQTLARELSQGRRLEVPASSLIPTLPKTPYKEQFEKEFERSPEYVQVQRQILKAIEKHDIALTSKEAYKWTSNSVPKGQRPQPLQALRLCYYMRSLGYDTFATIKTSCDPGNGTKITALRLLVANPDSEKRGLGHDHLYWAQDIRTGEAVSKAYKLRRSF</sequence>
<gene>
    <name evidence="1" type="ORF">BU25DRAFT_40544</name>
</gene>
<keyword evidence="2" id="KW-1185">Reference proteome</keyword>
<evidence type="ECO:0000313" key="1">
    <source>
        <dbReference type="EMBL" id="KAF2628130.1"/>
    </source>
</evidence>
<dbReference type="EMBL" id="MU006714">
    <property type="protein sequence ID" value="KAF2628130.1"/>
    <property type="molecule type" value="Genomic_DNA"/>
</dbReference>
<comment type="caution">
    <text evidence="1">The sequence shown here is derived from an EMBL/GenBank/DDBJ whole genome shotgun (WGS) entry which is preliminary data.</text>
</comment>
<protein>
    <submittedName>
        <fullName evidence="1">Uncharacterized protein</fullName>
    </submittedName>
</protein>
<dbReference type="Proteomes" id="UP000799754">
    <property type="component" value="Unassembled WGS sequence"/>
</dbReference>
<accession>A0ACB6S1G1</accession>
<proteinExistence type="predicted"/>
<name>A0ACB6S1G1_9PLEO</name>
<organism evidence="1 2">
    <name type="scientific">Macroventuria anomochaeta</name>
    <dbReference type="NCBI Taxonomy" id="301207"/>
    <lineage>
        <taxon>Eukaryota</taxon>
        <taxon>Fungi</taxon>
        <taxon>Dikarya</taxon>
        <taxon>Ascomycota</taxon>
        <taxon>Pezizomycotina</taxon>
        <taxon>Dothideomycetes</taxon>
        <taxon>Pleosporomycetidae</taxon>
        <taxon>Pleosporales</taxon>
        <taxon>Pleosporineae</taxon>
        <taxon>Didymellaceae</taxon>
        <taxon>Macroventuria</taxon>
    </lineage>
</organism>
<reference evidence="1" key="1">
    <citation type="journal article" date="2020" name="Stud. Mycol.">
        <title>101 Dothideomycetes genomes: a test case for predicting lifestyles and emergence of pathogens.</title>
        <authorList>
            <person name="Haridas S."/>
            <person name="Albert R."/>
            <person name="Binder M."/>
            <person name="Bloem J."/>
            <person name="Labutti K."/>
            <person name="Salamov A."/>
            <person name="Andreopoulos B."/>
            <person name="Baker S."/>
            <person name="Barry K."/>
            <person name="Bills G."/>
            <person name="Bluhm B."/>
            <person name="Cannon C."/>
            <person name="Castanera R."/>
            <person name="Culley D."/>
            <person name="Daum C."/>
            <person name="Ezra D."/>
            <person name="Gonzalez J."/>
            <person name="Henrissat B."/>
            <person name="Kuo A."/>
            <person name="Liang C."/>
            <person name="Lipzen A."/>
            <person name="Lutzoni F."/>
            <person name="Magnuson J."/>
            <person name="Mondo S."/>
            <person name="Nolan M."/>
            <person name="Ohm R."/>
            <person name="Pangilinan J."/>
            <person name="Park H.-J."/>
            <person name="Ramirez L."/>
            <person name="Alfaro M."/>
            <person name="Sun H."/>
            <person name="Tritt A."/>
            <person name="Yoshinaga Y."/>
            <person name="Zwiers L.-H."/>
            <person name="Turgeon B."/>
            <person name="Goodwin S."/>
            <person name="Spatafora J."/>
            <person name="Crous P."/>
            <person name="Grigoriev I."/>
        </authorList>
    </citation>
    <scope>NUCLEOTIDE SEQUENCE</scope>
    <source>
        <strain evidence="1">CBS 525.71</strain>
    </source>
</reference>
<evidence type="ECO:0000313" key="2">
    <source>
        <dbReference type="Proteomes" id="UP000799754"/>
    </source>
</evidence>